<feature type="compositionally biased region" description="Basic and acidic residues" evidence="1">
    <location>
        <begin position="632"/>
        <end position="646"/>
    </location>
</feature>
<feature type="compositionally biased region" description="Basic and acidic residues" evidence="1">
    <location>
        <begin position="765"/>
        <end position="775"/>
    </location>
</feature>
<feature type="region of interest" description="Disordered" evidence="1">
    <location>
        <begin position="340"/>
        <end position="363"/>
    </location>
</feature>
<feature type="compositionally biased region" description="Basic and acidic residues" evidence="1">
    <location>
        <begin position="538"/>
        <end position="561"/>
    </location>
</feature>
<keyword evidence="3" id="KW-1185">Reference proteome</keyword>
<feature type="region of interest" description="Disordered" evidence="1">
    <location>
        <begin position="811"/>
        <end position="892"/>
    </location>
</feature>
<feature type="compositionally biased region" description="Basic and acidic residues" evidence="1">
    <location>
        <begin position="875"/>
        <end position="892"/>
    </location>
</feature>
<comment type="caution">
    <text evidence="2">The sequence shown here is derived from an EMBL/GenBank/DDBJ whole genome shotgun (WGS) entry which is preliminary data.</text>
</comment>
<feature type="region of interest" description="Disordered" evidence="1">
    <location>
        <begin position="1"/>
        <end position="60"/>
    </location>
</feature>
<proteinExistence type="predicted"/>
<feature type="region of interest" description="Disordered" evidence="1">
    <location>
        <begin position="387"/>
        <end position="423"/>
    </location>
</feature>
<gene>
    <name evidence="2" type="ORF">OTU49_015465</name>
</gene>
<organism evidence="2 3">
    <name type="scientific">Cherax quadricarinatus</name>
    <name type="common">Australian red claw crayfish</name>
    <dbReference type="NCBI Taxonomy" id="27406"/>
    <lineage>
        <taxon>Eukaryota</taxon>
        <taxon>Metazoa</taxon>
        <taxon>Ecdysozoa</taxon>
        <taxon>Arthropoda</taxon>
        <taxon>Crustacea</taxon>
        <taxon>Multicrustacea</taxon>
        <taxon>Malacostraca</taxon>
        <taxon>Eumalacostraca</taxon>
        <taxon>Eucarida</taxon>
        <taxon>Decapoda</taxon>
        <taxon>Pleocyemata</taxon>
        <taxon>Astacidea</taxon>
        <taxon>Parastacoidea</taxon>
        <taxon>Parastacidae</taxon>
        <taxon>Cherax</taxon>
    </lineage>
</organism>
<feature type="compositionally biased region" description="Basic and acidic residues" evidence="1">
    <location>
        <begin position="818"/>
        <end position="863"/>
    </location>
</feature>
<feature type="non-terminal residue" evidence="2">
    <location>
        <position position="1064"/>
    </location>
</feature>
<protein>
    <submittedName>
        <fullName evidence="2">Uncharacterized protein</fullName>
    </submittedName>
</protein>
<evidence type="ECO:0000313" key="2">
    <source>
        <dbReference type="EMBL" id="KAK8749645.1"/>
    </source>
</evidence>
<feature type="region of interest" description="Disordered" evidence="1">
    <location>
        <begin position="444"/>
        <end position="666"/>
    </location>
</feature>
<evidence type="ECO:0000313" key="3">
    <source>
        <dbReference type="Proteomes" id="UP001445076"/>
    </source>
</evidence>
<feature type="compositionally biased region" description="Polar residues" evidence="1">
    <location>
        <begin position="1"/>
        <end position="12"/>
    </location>
</feature>
<feature type="region of interest" description="Disordered" evidence="1">
    <location>
        <begin position="131"/>
        <end position="226"/>
    </location>
</feature>
<name>A0AAW0Y2Q8_CHEQU</name>
<feature type="compositionally biased region" description="Basic and acidic residues" evidence="1">
    <location>
        <begin position="444"/>
        <end position="454"/>
    </location>
</feature>
<feature type="compositionally biased region" description="Low complexity" evidence="1">
    <location>
        <begin position="166"/>
        <end position="178"/>
    </location>
</feature>
<feature type="compositionally biased region" description="Low complexity" evidence="1">
    <location>
        <begin position="491"/>
        <end position="504"/>
    </location>
</feature>
<accession>A0AAW0Y2Q8</accession>
<feature type="region of interest" description="Disordered" evidence="1">
    <location>
        <begin position="245"/>
        <end position="265"/>
    </location>
</feature>
<dbReference type="EMBL" id="JARKIK010000009">
    <property type="protein sequence ID" value="KAK8749645.1"/>
    <property type="molecule type" value="Genomic_DNA"/>
</dbReference>
<feature type="region of interest" description="Disordered" evidence="1">
    <location>
        <begin position="719"/>
        <end position="784"/>
    </location>
</feature>
<sequence length="1064" mass="113262">MESRAGGTTTLPRNKGATLPGFRVGPVRYGVRLGPPSENMPARRCSEGDLGAPSRPSGEEVVVRKVVRSGSGPYNHQTLIDNRQECSGGRATSDLAPRGSDPSPLHLKEAHSLLNNRWAPLTVPACTALLPPASPRPHGVRRSFNASPRPWVAPTQVEDAADNKGSDNNSDNNSGASGRWRVAPTDGASAHTNALSLTDPLKLSPHPPPEAGGWPSLRGGPRPAPPLIAPADVATFRSEATILVTQGDKSQGDRSGGQGEPSPMCRRRAVDTLSLGTCAADDGEGMGAAVGGGALLQEVRAGGLPPPAAKYTCCVAGRSPRQLLPRHATMFSYPGPARPAIPEESGSAHLDSDQCSAPPPPISSNAQASAVQCTVFPCGGGGTVASGGSGHGDRVAPPAPVTSQDAPPAITRTAPRRTVRPRPEIPDHLYRRWAALLPSDAGLDYRRHREHEEVGAGAPGGAPGPSDEGPRPVTSLDLNPGAGRTQGSQNYQLDSQQDLYSQQLARFRLGAPTGGLGGGRKEGGRGPPPARPPRSRQNHLEELRKCTERLKTPSPDKKVRADSAPPPDTGVSASSEEGEGAPPRGKNKTRSNDTRSVLPRHQWLGKSPSLPPQLPSAKNTEASRLSLALVPKDPKKDLLASGRREEEDVFDEGAAKLPPRPRPESRLFIPPRVISFRTASVSQDVASDAAFFPRSSKSPPAIRLDTICKDYWRTNTLPKRKPAVVTKEGGAAAGGPSHQHPPLTTAVSISDMTNVGAKSGLSQPEKLENKSKSESELSVAGLTSSEGGLARLRDNLLTKKVEALDTLSIPGSGVKDAGATERDVRDAEETKRKVKDAGNMEREAKDAGWTKGGGKDVNKRETGVTEGDGEAGAEPSHERKITDDKPATHDNAKKMENNIDEINIKNNRHDEQHIAVREEKVENINKKGEKADKENNRCNRVSFSDEVKNISADPEGDTVVRLKDEPTTVCVDNLLRGELSTNFQSNTDKGSVESDAQRRSCVALECANREPRKVVFTLGDEVPDAQRVHKVIPTQEHHKLIDHEGMDLKIEREVLMVNASGQKT</sequence>
<evidence type="ECO:0000256" key="1">
    <source>
        <dbReference type="SAM" id="MobiDB-lite"/>
    </source>
</evidence>
<dbReference type="Proteomes" id="UP001445076">
    <property type="component" value="Unassembled WGS sequence"/>
</dbReference>
<reference evidence="2 3" key="1">
    <citation type="journal article" date="2024" name="BMC Genomics">
        <title>Genome assembly of redclaw crayfish (Cherax quadricarinatus) provides insights into its immune adaptation and hypoxia tolerance.</title>
        <authorList>
            <person name="Liu Z."/>
            <person name="Zheng J."/>
            <person name="Li H."/>
            <person name="Fang K."/>
            <person name="Wang S."/>
            <person name="He J."/>
            <person name="Zhou D."/>
            <person name="Weng S."/>
            <person name="Chi M."/>
            <person name="Gu Z."/>
            <person name="He J."/>
            <person name="Li F."/>
            <person name="Wang M."/>
        </authorList>
    </citation>
    <scope>NUCLEOTIDE SEQUENCE [LARGE SCALE GENOMIC DNA]</scope>
    <source>
        <strain evidence="2">ZL_2023a</strain>
    </source>
</reference>
<dbReference type="AlphaFoldDB" id="A0AAW0Y2Q8"/>